<dbReference type="Gene3D" id="3.40.50.300">
    <property type="entry name" value="P-loop containing nucleotide triphosphate hydrolases"/>
    <property type="match status" value="1"/>
</dbReference>
<dbReference type="AlphaFoldDB" id="A0A6B0RJQ1"/>
<dbReference type="Gene3D" id="2.60.120.10">
    <property type="entry name" value="Jelly Rolls"/>
    <property type="match status" value="1"/>
</dbReference>
<evidence type="ECO:0000256" key="2">
    <source>
        <dbReference type="ARBA" id="ARBA00004704"/>
    </source>
</evidence>
<keyword evidence="9" id="KW-0828">Tyrosine catabolism</keyword>
<dbReference type="InterPro" id="IPR005708">
    <property type="entry name" value="Homogentis_dOase"/>
</dbReference>
<dbReference type="GO" id="GO:0005525">
    <property type="term" value="F:GTP binding"/>
    <property type="evidence" value="ECO:0007669"/>
    <property type="project" value="UniProtKB-KW"/>
</dbReference>
<accession>A0A6B0RJQ1</accession>
<organism evidence="28 29">
    <name type="scientific">Bos mutus</name>
    <name type="common">wild yak</name>
    <dbReference type="NCBI Taxonomy" id="72004"/>
    <lineage>
        <taxon>Eukaryota</taxon>
        <taxon>Metazoa</taxon>
        <taxon>Chordata</taxon>
        <taxon>Craniata</taxon>
        <taxon>Vertebrata</taxon>
        <taxon>Euteleostomi</taxon>
        <taxon>Mammalia</taxon>
        <taxon>Eutheria</taxon>
        <taxon>Laurasiatheria</taxon>
        <taxon>Artiodactyla</taxon>
        <taxon>Ruminantia</taxon>
        <taxon>Pecora</taxon>
        <taxon>Bovidae</taxon>
        <taxon>Bovinae</taxon>
        <taxon>Bos</taxon>
    </lineage>
</organism>
<dbReference type="Pfam" id="PF04209">
    <property type="entry name" value="HgmA_C"/>
    <property type="match status" value="1"/>
</dbReference>
<sequence>MASLDRVKVLVLGDSESCIMKPCEHNPVYVNFSFLALSDTEVNLIKAFSFTDKESSVGLNGPHKSITKCWEILLSSSSVPESSAGKSIVDCGLLSRCQRVIAKSFEEFSNYACQTLDPKVTDSVHDYKEGTPEEKTYYIELWDVGGSVGSASSVKSTRAVFYNSVNGIILVHDLTNKKSSQNLYRWSLEALNRDLVPTGVLVTNGDYDREQFADNQIPLLVIGTKLDQIHENKRHEVLTRTAFLAEDFNAEEINLDCTNPRYLAAGSSNAVKLSRFFDKVIEKRYFLRDGNQIPGFPDRKRGELCKSGSAHGIGHKRVVTEAVQLGSGNQEVKYTICSSHQGVIQNQSQAKAPHKTTLTSKSYPGDQVRIRNLNSTAVEHSEGTVAPCGFSQDRSKIPSHRPEDNLGSLPFLSSSDSILLMYISGFGNECASEDPRCPGALPEGQNNPQVCPYNLYAEQLSGSAFTCPRSTNKRSWLYRILPSVSHKPFEFIDQGHITHNWDEVDPDPNQLRWKPFEIPKASQKKVDFVNGLHTLCGAGDIRSNNGLAIHIFLCNTSMGNRCFYNSDGDLLIVPQKGKLLIYTEFGKMLVQPNEICVIQRGMRFSIDVFEETRGYILEVYGVHFELPDLGPIGANGLANPRDFLIPVAWYEDRQVPGGYTVINKYQGKLFAAKQDVSPFNVVAWHGNYTPYKYNLENFMVINSVAFDHADPSIFTVLTAKSIRPGVAIADFVIFPPRWGVADKTFRPPYYHRNCMSEFMGLIKGHYEAKQGGFLPGGGSLHSPMTPHGPDANCFEKASKAKLAPERIADGTMAFMFESSLNIAVTKWGLKTSNCLDENYYKCWEPLKSRFTPNSRNPAETN</sequence>
<keyword evidence="7 25" id="KW-0479">Metal-binding</keyword>
<evidence type="ECO:0000256" key="22">
    <source>
        <dbReference type="ARBA" id="ARBA00063284"/>
    </source>
</evidence>
<dbReference type="GO" id="GO:0005737">
    <property type="term" value="C:cytoplasm"/>
    <property type="evidence" value="ECO:0007669"/>
    <property type="project" value="TreeGrafter"/>
</dbReference>
<dbReference type="EMBL" id="VBQZ03000063">
    <property type="protein sequence ID" value="MXQ90320.1"/>
    <property type="molecule type" value="Genomic_DNA"/>
</dbReference>
<dbReference type="PANTHER" id="PTHR11056:SF0">
    <property type="entry name" value="HOMOGENTISATE 1,2-DIOXYGENASE"/>
    <property type="match status" value="1"/>
</dbReference>
<comment type="function">
    <text evidence="21">Catalyzes the conversion of homogentisate to maleylacetoacetate.</text>
</comment>
<feature type="binding site" evidence="25">
    <location>
        <position position="757"/>
    </location>
    <ligand>
        <name>Fe cation</name>
        <dbReference type="ChEBI" id="CHEBI:24875"/>
    </ligand>
</feature>
<dbReference type="NCBIfam" id="TIGR01015">
    <property type="entry name" value="hmgA"/>
    <property type="match status" value="1"/>
</dbReference>
<evidence type="ECO:0000256" key="18">
    <source>
        <dbReference type="ARBA" id="ARBA00041166"/>
    </source>
</evidence>
<evidence type="ECO:0000256" key="13">
    <source>
        <dbReference type="ARBA" id="ARBA00023134"/>
    </source>
</evidence>
<dbReference type="SUPFAM" id="SSF52540">
    <property type="entry name" value="P-loop containing nucleoside triphosphate hydrolases"/>
    <property type="match status" value="1"/>
</dbReference>
<feature type="binding site" evidence="25">
    <location>
        <position position="766"/>
    </location>
    <ligand>
        <name>homogentisate</name>
        <dbReference type="ChEBI" id="CHEBI:16169"/>
    </ligand>
</feature>
<feature type="active site" description="Proton acceptor" evidence="24">
    <location>
        <position position="708"/>
    </location>
</feature>
<dbReference type="FunFam" id="3.40.50.300:FF:000525">
    <property type="entry name" value="rab-like protein 3 isoform X1"/>
    <property type="match status" value="1"/>
</dbReference>
<dbReference type="InterPro" id="IPR027417">
    <property type="entry name" value="P-loop_NTPase"/>
</dbReference>
<dbReference type="CDD" id="cd07000">
    <property type="entry name" value="cupin_HGO_N"/>
    <property type="match status" value="1"/>
</dbReference>
<feature type="domain" description="Homogentisate 1,2-dioxygenase C-terminal" evidence="26">
    <location>
        <begin position="697"/>
        <end position="850"/>
    </location>
</feature>
<evidence type="ECO:0000256" key="8">
    <source>
        <dbReference type="ARBA" id="ARBA00022741"/>
    </source>
</evidence>
<evidence type="ECO:0000256" key="10">
    <source>
        <dbReference type="ARBA" id="ARBA00022964"/>
    </source>
</evidence>
<name>A0A6B0RJQ1_9CETA</name>
<dbReference type="InterPro" id="IPR046451">
    <property type="entry name" value="HgmA_C"/>
</dbReference>
<dbReference type="EC" id="1.13.11.5" evidence="5"/>
<protein>
    <recommendedName>
        <fullName evidence="6">Homogentisate 1,2-dioxygenase</fullName>
        <ecNumber evidence="5">1.13.11.5</ecNumber>
    </recommendedName>
    <alternativeName>
        <fullName evidence="15">Homogentisate oxygenase</fullName>
    </alternativeName>
    <alternativeName>
        <fullName evidence="16">Homogentisic acid oxidase</fullName>
    </alternativeName>
    <alternativeName>
        <fullName evidence="17">Homogentisicase</fullName>
    </alternativeName>
    <alternativeName>
        <fullName evidence="18">Rab-like protein 3</fullName>
    </alternativeName>
</protein>
<dbReference type="SUPFAM" id="SSF51182">
    <property type="entry name" value="RmlC-like cupins"/>
    <property type="match status" value="1"/>
</dbReference>
<proteinExistence type="inferred from homology"/>
<comment type="catalytic activity">
    <reaction evidence="20">
        <text>homogentisate + O2 = 4-maleylacetoacetate + H(+)</text>
        <dbReference type="Rhea" id="RHEA:15449"/>
        <dbReference type="ChEBI" id="CHEBI:15378"/>
        <dbReference type="ChEBI" id="CHEBI:15379"/>
        <dbReference type="ChEBI" id="CHEBI:16169"/>
        <dbReference type="ChEBI" id="CHEBI:17105"/>
        <dbReference type="EC" id="1.13.11.5"/>
    </reaction>
    <physiologicalReaction direction="left-to-right" evidence="20">
        <dbReference type="Rhea" id="RHEA:15450"/>
    </physiologicalReaction>
</comment>
<evidence type="ECO:0000256" key="6">
    <source>
        <dbReference type="ARBA" id="ARBA00018757"/>
    </source>
</evidence>
<evidence type="ECO:0000256" key="7">
    <source>
        <dbReference type="ARBA" id="ARBA00022723"/>
    </source>
</evidence>
<comment type="cofactor">
    <cofactor evidence="1 25">
        <name>Fe cation</name>
        <dbReference type="ChEBI" id="CHEBI:24875"/>
    </cofactor>
</comment>
<keyword evidence="11" id="KW-0560">Oxidoreductase</keyword>
<dbReference type="FunFam" id="2.60.120.10:FF:000026">
    <property type="entry name" value="Homogentisate 1,2-dioxygenase"/>
    <property type="match status" value="1"/>
</dbReference>
<evidence type="ECO:0000313" key="28">
    <source>
        <dbReference type="EMBL" id="MXQ90320.1"/>
    </source>
</evidence>
<evidence type="ECO:0000256" key="17">
    <source>
        <dbReference type="ARBA" id="ARBA00033225"/>
    </source>
</evidence>
<evidence type="ECO:0000256" key="12">
    <source>
        <dbReference type="ARBA" id="ARBA00023004"/>
    </source>
</evidence>
<evidence type="ECO:0000256" key="5">
    <source>
        <dbReference type="ARBA" id="ARBA00013127"/>
    </source>
</evidence>
<comment type="similarity">
    <text evidence="3">Belongs to the small GTPase superfamily. Rab family.</text>
</comment>
<evidence type="ECO:0000259" key="27">
    <source>
        <dbReference type="Pfam" id="PF20510"/>
    </source>
</evidence>
<evidence type="ECO:0000259" key="26">
    <source>
        <dbReference type="Pfam" id="PF04209"/>
    </source>
</evidence>
<evidence type="ECO:0000256" key="9">
    <source>
        <dbReference type="ARBA" id="ARBA00022878"/>
    </source>
</evidence>
<reference evidence="28" key="1">
    <citation type="submission" date="2019-10" db="EMBL/GenBank/DDBJ databases">
        <title>The sequence and de novo assembly of the wild yak genome.</title>
        <authorList>
            <person name="Liu Y."/>
        </authorList>
    </citation>
    <scope>NUCLEOTIDE SEQUENCE [LARGE SCALE GENOMIC DNA]</scope>
    <source>
        <strain evidence="28">WY2019</strain>
    </source>
</reference>
<comment type="pathway">
    <text evidence="2">Amino-acid degradation; L-phenylalanine degradation; acetoacetate and fumarate from L-phenylalanine: step 4/6.</text>
</comment>
<feature type="binding site" evidence="25">
    <location>
        <position position="787"/>
    </location>
    <ligand>
        <name>homogentisate</name>
        <dbReference type="ChEBI" id="CHEBI:16169"/>
    </ligand>
</feature>
<dbReference type="GO" id="GO:0046872">
    <property type="term" value="F:metal ion binding"/>
    <property type="evidence" value="ECO:0007669"/>
    <property type="project" value="UniProtKB-KW"/>
</dbReference>
<keyword evidence="8" id="KW-0547">Nucleotide-binding</keyword>
<feature type="domain" description="Homogentisate 1,2-dioxygenase N-terminal" evidence="27">
    <location>
        <begin position="421"/>
        <end position="695"/>
    </location>
</feature>
<dbReference type="PANTHER" id="PTHR11056">
    <property type="entry name" value="HOMOGENTISATE 1,2-DIOXYGENASE"/>
    <property type="match status" value="1"/>
</dbReference>
<keyword evidence="12 25" id="KW-0408">Iron</keyword>
<comment type="subunit">
    <text evidence="23">Homodimer. Interacts with GPR89; the interaction stabilizes GPR89. Interacts with RAP1GDS1.</text>
</comment>
<evidence type="ECO:0000256" key="19">
    <source>
        <dbReference type="ARBA" id="ARBA00045267"/>
    </source>
</evidence>
<dbReference type="CDD" id="cd04102">
    <property type="entry name" value="RabL3"/>
    <property type="match status" value="1"/>
</dbReference>
<comment type="function">
    <text evidence="19">Required for KRAS signaling regulation and modulation of cell proliferation. Regulator of KRAS prenylation, and probably prenylation of other small GTPases. Required for lymphocyte development and function. Not required for myeloid cell development.</text>
</comment>
<dbReference type="GO" id="GO:0004411">
    <property type="term" value="F:homogentisate 1,2-dioxygenase activity"/>
    <property type="evidence" value="ECO:0007669"/>
    <property type="project" value="UniProtKB-EC"/>
</dbReference>
<dbReference type="UniPathway" id="UPA00139">
    <property type="reaction ID" value="UER00339"/>
</dbReference>
<dbReference type="Pfam" id="PF20510">
    <property type="entry name" value="HgmA_N"/>
    <property type="match status" value="1"/>
</dbReference>
<comment type="subunit">
    <text evidence="22">Homohexamer arranged as a dimer of trimers.</text>
</comment>
<feature type="binding site" evidence="25">
    <location>
        <position position="787"/>
    </location>
    <ligand>
        <name>Fe cation</name>
        <dbReference type="ChEBI" id="CHEBI:24875"/>
    </ligand>
</feature>
<keyword evidence="10" id="KW-0223">Dioxygenase</keyword>
<dbReference type="GO" id="GO:0006559">
    <property type="term" value="P:L-phenylalanine catabolic process"/>
    <property type="evidence" value="ECO:0007669"/>
    <property type="project" value="UniProtKB-UniPathway"/>
</dbReference>
<comment type="caution">
    <text evidence="28">The sequence shown here is derived from an EMBL/GenBank/DDBJ whole genome shotgun (WGS) entry which is preliminary data.</text>
</comment>
<evidence type="ECO:0000256" key="14">
    <source>
        <dbReference type="ARBA" id="ARBA00023232"/>
    </source>
</evidence>
<evidence type="ECO:0000256" key="11">
    <source>
        <dbReference type="ARBA" id="ARBA00023002"/>
    </source>
</evidence>
<evidence type="ECO:0000256" key="16">
    <source>
        <dbReference type="ARBA" id="ARBA00030437"/>
    </source>
</evidence>
<evidence type="ECO:0000256" key="15">
    <source>
        <dbReference type="ARBA" id="ARBA00030235"/>
    </source>
</evidence>
<evidence type="ECO:0000256" key="21">
    <source>
        <dbReference type="ARBA" id="ARBA00055954"/>
    </source>
</evidence>
<dbReference type="InterPro" id="IPR014710">
    <property type="entry name" value="RmlC-like_jellyroll"/>
</dbReference>
<keyword evidence="14" id="KW-0585">Phenylalanine catabolism</keyword>
<dbReference type="InterPro" id="IPR011051">
    <property type="entry name" value="RmlC_Cupin_sf"/>
</dbReference>
<evidence type="ECO:0000313" key="29">
    <source>
        <dbReference type="Proteomes" id="UP000322234"/>
    </source>
</evidence>
<keyword evidence="29" id="KW-1185">Reference proteome</keyword>
<evidence type="ECO:0000256" key="4">
    <source>
        <dbReference type="ARBA" id="ARBA00007757"/>
    </source>
</evidence>
<evidence type="ECO:0000256" key="3">
    <source>
        <dbReference type="ARBA" id="ARBA00006270"/>
    </source>
</evidence>
<evidence type="ECO:0000256" key="23">
    <source>
        <dbReference type="ARBA" id="ARBA00066101"/>
    </source>
</evidence>
<evidence type="ECO:0000256" key="24">
    <source>
        <dbReference type="PIRSR" id="PIRSR605708-1"/>
    </source>
</evidence>
<dbReference type="Proteomes" id="UP000322234">
    <property type="component" value="Unassembled WGS sequence"/>
</dbReference>
<comment type="similarity">
    <text evidence="4">Belongs to the homogentisate dioxygenase family.</text>
</comment>
<feature type="binding site" evidence="25">
    <location>
        <position position="751"/>
    </location>
    <ligand>
        <name>Fe cation</name>
        <dbReference type="ChEBI" id="CHEBI:24875"/>
    </ligand>
</feature>
<evidence type="ECO:0000256" key="20">
    <source>
        <dbReference type="ARBA" id="ARBA00050477"/>
    </source>
</evidence>
<keyword evidence="13" id="KW-0342">GTP-binding</keyword>
<dbReference type="InterPro" id="IPR046452">
    <property type="entry name" value="HgmA_N"/>
</dbReference>
<dbReference type="GO" id="GO:0006572">
    <property type="term" value="P:L-tyrosine catabolic process"/>
    <property type="evidence" value="ECO:0007669"/>
    <property type="project" value="UniProtKB-KW"/>
</dbReference>
<evidence type="ECO:0000256" key="25">
    <source>
        <dbReference type="PIRSR" id="PIRSR605708-2"/>
    </source>
</evidence>
<gene>
    <name evidence="28" type="ORF">E5288_WYG011194</name>
</gene>
<evidence type="ECO:0000256" key="1">
    <source>
        <dbReference type="ARBA" id="ARBA00001962"/>
    </source>
</evidence>